<evidence type="ECO:0000313" key="1">
    <source>
        <dbReference type="EMBL" id="VDP08606.1"/>
    </source>
</evidence>
<keyword evidence="2" id="KW-1185">Reference proteome</keyword>
<reference evidence="3" key="1">
    <citation type="submission" date="2016-06" db="UniProtKB">
        <authorList>
            <consortium name="WormBaseParasite"/>
        </authorList>
    </citation>
    <scope>IDENTIFICATION</scope>
</reference>
<protein>
    <submittedName>
        <fullName evidence="1 3">Uncharacterized protein</fullName>
    </submittedName>
</protein>
<evidence type="ECO:0000313" key="2">
    <source>
        <dbReference type="Proteomes" id="UP000270296"/>
    </source>
</evidence>
<dbReference type="WBParaSite" id="SBAD_0000612901-mRNA-1">
    <property type="protein sequence ID" value="SBAD_0000612901-mRNA-1"/>
    <property type="gene ID" value="SBAD_0000612901"/>
</dbReference>
<dbReference type="Proteomes" id="UP000270296">
    <property type="component" value="Unassembled WGS sequence"/>
</dbReference>
<accession>A0A183IQJ7</accession>
<dbReference type="EMBL" id="UZAM01009330">
    <property type="protein sequence ID" value="VDP08606.1"/>
    <property type="molecule type" value="Genomic_DNA"/>
</dbReference>
<proteinExistence type="predicted"/>
<evidence type="ECO:0000313" key="3">
    <source>
        <dbReference type="WBParaSite" id="SBAD_0000612901-mRNA-1"/>
    </source>
</evidence>
<reference evidence="1 2" key="2">
    <citation type="submission" date="2018-11" db="EMBL/GenBank/DDBJ databases">
        <authorList>
            <consortium name="Pathogen Informatics"/>
        </authorList>
    </citation>
    <scope>NUCLEOTIDE SEQUENCE [LARGE SCALE GENOMIC DNA]</scope>
</reference>
<dbReference type="AlphaFoldDB" id="A0A183IQJ7"/>
<sequence length="128" mass="14267">MSSEEDEDLQQLRSNLLKQMRSKTVDISQCWPSEILDTDIGDLGTLKQRALSSLQSANANDQKRRIMVCLDDAKGLSSKNPSNLPAAISGVSGDMTMVTVTHRANLVSSDHSFHTERLTVDRRRRLLI</sequence>
<organism evidence="3">
    <name type="scientific">Soboliphyme baturini</name>
    <dbReference type="NCBI Taxonomy" id="241478"/>
    <lineage>
        <taxon>Eukaryota</taxon>
        <taxon>Metazoa</taxon>
        <taxon>Ecdysozoa</taxon>
        <taxon>Nematoda</taxon>
        <taxon>Enoplea</taxon>
        <taxon>Dorylaimia</taxon>
        <taxon>Dioctophymatida</taxon>
        <taxon>Dioctophymatoidea</taxon>
        <taxon>Soboliphymatidae</taxon>
        <taxon>Soboliphyme</taxon>
    </lineage>
</organism>
<gene>
    <name evidence="1" type="ORF">SBAD_LOCUS5894</name>
</gene>
<name>A0A183IQJ7_9BILA</name>